<reference evidence="2" key="1">
    <citation type="submission" date="2021-12" db="EMBL/GenBank/DDBJ databases">
        <authorList>
            <person name="Rodrigo-Torres L."/>
            <person name="Arahal R. D."/>
            <person name="Lucena T."/>
        </authorList>
    </citation>
    <scope>NUCLEOTIDE SEQUENCE</scope>
    <source>
        <strain evidence="2">CECT 8267</strain>
    </source>
</reference>
<evidence type="ECO:0000256" key="1">
    <source>
        <dbReference type="SAM" id="MobiDB-lite"/>
    </source>
</evidence>
<evidence type="ECO:0000313" key="3">
    <source>
        <dbReference type="Proteomes" id="UP000838100"/>
    </source>
</evidence>
<organism evidence="2 3">
    <name type="scientific">Sinobacterium norvegicum</name>
    <dbReference type="NCBI Taxonomy" id="1641715"/>
    <lineage>
        <taxon>Bacteria</taxon>
        <taxon>Pseudomonadati</taxon>
        <taxon>Pseudomonadota</taxon>
        <taxon>Gammaproteobacteria</taxon>
        <taxon>Cellvibrionales</taxon>
        <taxon>Spongiibacteraceae</taxon>
        <taxon>Sinobacterium</taxon>
    </lineage>
</organism>
<keyword evidence="3" id="KW-1185">Reference proteome</keyword>
<dbReference type="EMBL" id="CAKLPX010000002">
    <property type="protein sequence ID" value="CAH0991724.1"/>
    <property type="molecule type" value="Genomic_DNA"/>
</dbReference>
<comment type="caution">
    <text evidence="2">The sequence shown here is derived from an EMBL/GenBank/DDBJ whole genome shotgun (WGS) entry which is preliminary data.</text>
</comment>
<sequence length="74" mass="7973">MKKKAAIEITRCLLVRVEAIARYRRHHGESLGEQRDDAYPGKGDQPLGSSCSACQASMASLADRKASTPAGMPQ</sequence>
<evidence type="ECO:0000313" key="2">
    <source>
        <dbReference type="EMBL" id="CAH0991724.1"/>
    </source>
</evidence>
<dbReference type="Proteomes" id="UP000838100">
    <property type="component" value="Unassembled WGS sequence"/>
</dbReference>
<name>A0ABM9AEV0_9GAMM</name>
<feature type="compositionally biased region" description="Basic and acidic residues" evidence="1">
    <location>
        <begin position="28"/>
        <end position="39"/>
    </location>
</feature>
<feature type="region of interest" description="Disordered" evidence="1">
    <location>
        <begin position="26"/>
        <end position="47"/>
    </location>
</feature>
<gene>
    <name evidence="2" type="ORF">SIN8267_01838</name>
</gene>
<proteinExistence type="predicted"/>
<protein>
    <submittedName>
        <fullName evidence="2">Uncharacterized protein</fullName>
    </submittedName>
</protein>
<accession>A0ABM9AEV0</accession>